<evidence type="ECO:0000256" key="4">
    <source>
        <dbReference type="SAM" id="MobiDB-lite"/>
    </source>
</evidence>
<keyword evidence="2" id="KW-0677">Repeat</keyword>
<gene>
    <name evidence="6" type="ORF">ROZALSC1DRAFT_20528</name>
</gene>
<evidence type="ECO:0000259" key="5">
    <source>
        <dbReference type="PROSITE" id="PS51401"/>
    </source>
</evidence>
<dbReference type="InterPro" id="IPR039790">
    <property type="entry name" value="CHRD1"/>
</dbReference>
<name>A0A4P9YQ82_ROZAC</name>
<keyword evidence="1" id="KW-0479">Metal-binding</keyword>
<evidence type="ECO:0000256" key="3">
    <source>
        <dbReference type="ARBA" id="ARBA00022833"/>
    </source>
</evidence>
<feature type="domain" description="CHORD" evidence="5">
    <location>
        <begin position="105"/>
        <end position="136"/>
    </location>
</feature>
<dbReference type="Gene3D" id="4.10.1130.20">
    <property type="match status" value="1"/>
</dbReference>
<dbReference type="PANTHER" id="PTHR46983">
    <property type="entry name" value="CYSTEINE AND HISTIDINE-RICH DOMAIN-CONTAINING PROTEIN 1"/>
    <property type="match status" value="1"/>
</dbReference>
<dbReference type="Pfam" id="PF04968">
    <property type="entry name" value="CHORD"/>
    <property type="match status" value="1"/>
</dbReference>
<feature type="compositionally biased region" description="Basic and acidic residues" evidence="4">
    <location>
        <begin position="75"/>
        <end position="87"/>
    </location>
</feature>
<protein>
    <submittedName>
        <fullName evidence="6">Chord-domain-containing protein</fullName>
    </submittedName>
</protein>
<dbReference type="AlphaFoldDB" id="A0A4P9YQ82"/>
<feature type="region of interest" description="Disordered" evidence="4">
    <location>
        <begin position="117"/>
        <end position="136"/>
    </location>
</feature>
<dbReference type="EMBL" id="ML004956">
    <property type="protein sequence ID" value="RKP21422.1"/>
    <property type="molecule type" value="Genomic_DNA"/>
</dbReference>
<keyword evidence="3" id="KW-0862">Zinc</keyword>
<reference evidence="7" key="1">
    <citation type="journal article" date="2018" name="Nat. Microbiol.">
        <title>Leveraging single-cell genomics to expand the fungal tree of life.</title>
        <authorList>
            <person name="Ahrendt S.R."/>
            <person name="Quandt C.A."/>
            <person name="Ciobanu D."/>
            <person name="Clum A."/>
            <person name="Salamov A."/>
            <person name="Andreopoulos B."/>
            <person name="Cheng J.F."/>
            <person name="Woyke T."/>
            <person name="Pelin A."/>
            <person name="Henrissat B."/>
            <person name="Reynolds N.K."/>
            <person name="Benny G.L."/>
            <person name="Smith M.E."/>
            <person name="James T.Y."/>
            <person name="Grigoriev I.V."/>
        </authorList>
    </citation>
    <scope>NUCLEOTIDE SEQUENCE [LARGE SCALE GENOMIC DNA]</scope>
    <source>
        <strain evidence="7">CSF55</strain>
    </source>
</reference>
<sequence>MKNHAVSIQWGQFFTKYKNYKQCCTTGKHSIIEVAEEKKESPPTKLAGVPTRSENIVVNENINKNTEAFSFQHSDANKEKESKNKIQEEDLNDIKDAKISVGTKCKRKGCNAVFNGEESREEECHFHPGDPIFHEG</sequence>
<evidence type="ECO:0000313" key="6">
    <source>
        <dbReference type="EMBL" id="RKP21422.1"/>
    </source>
</evidence>
<feature type="non-terminal residue" evidence="6">
    <location>
        <position position="136"/>
    </location>
</feature>
<dbReference type="InterPro" id="IPR007051">
    <property type="entry name" value="CHORD_dom"/>
</dbReference>
<dbReference type="PANTHER" id="PTHR46983:SF3">
    <property type="entry name" value="CHPADIPLOID STATE MAINTENANCE PROTEIN CHPA"/>
    <property type="match status" value="1"/>
</dbReference>
<feature type="compositionally biased region" description="Basic and acidic residues" evidence="4">
    <location>
        <begin position="122"/>
        <end position="136"/>
    </location>
</feature>
<dbReference type="GO" id="GO:0046872">
    <property type="term" value="F:metal ion binding"/>
    <property type="evidence" value="ECO:0007669"/>
    <property type="project" value="UniProtKB-KW"/>
</dbReference>
<dbReference type="PROSITE" id="PS51401">
    <property type="entry name" value="CHORD"/>
    <property type="match status" value="1"/>
</dbReference>
<evidence type="ECO:0000256" key="1">
    <source>
        <dbReference type="ARBA" id="ARBA00022723"/>
    </source>
</evidence>
<evidence type="ECO:0000256" key="2">
    <source>
        <dbReference type="ARBA" id="ARBA00022737"/>
    </source>
</evidence>
<organism evidence="6 7">
    <name type="scientific">Rozella allomycis (strain CSF55)</name>
    <dbReference type="NCBI Taxonomy" id="988480"/>
    <lineage>
        <taxon>Eukaryota</taxon>
        <taxon>Fungi</taxon>
        <taxon>Fungi incertae sedis</taxon>
        <taxon>Cryptomycota</taxon>
        <taxon>Cryptomycota incertae sedis</taxon>
        <taxon>Rozella</taxon>
    </lineage>
</organism>
<accession>A0A4P9YQ82</accession>
<proteinExistence type="predicted"/>
<dbReference type="Proteomes" id="UP000281549">
    <property type="component" value="Unassembled WGS sequence"/>
</dbReference>
<feature type="region of interest" description="Disordered" evidence="4">
    <location>
        <begin position="68"/>
        <end position="87"/>
    </location>
</feature>
<evidence type="ECO:0000313" key="7">
    <source>
        <dbReference type="Proteomes" id="UP000281549"/>
    </source>
</evidence>